<keyword evidence="6" id="KW-0119">Carbohydrate metabolism</keyword>
<evidence type="ECO:0000256" key="1">
    <source>
        <dbReference type="ARBA" id="ARBA00000822"/>
    </source>
</evidence>
<dbReference type="EC" id="3.2.1.14" evidence="3"/>
<name>A0A369JWX5_HYPMA</name>
<evidence type="ECO:0000259" key="11">
    <source>
        <dbReference type="PROSITE" id="PS51910"/>
    </source>
</evidence>
<evidence type="ECO:0000256" key="3">
    <source>
        <dbReference type="ARBA" id="ARBA00012729"/>
    </source>
</evidence>
<evidence type="ECO:0000256" key="5">
    <source>
        <dbReference type="ARBA" id="ARBA00023024"/>
    </source>
</evidence>
<dbReference type="GO" id="GO:0008843">
    <property type="term" value="F:endochitinase activity"/>
    <property type="evidence" value="ECO:0007669"/>
    <property type="project" value="UniProtKB-EC"/>
</dbReference>
<dbReference type="InterPro" id="IPR017853">
    <property type="entry name" value="GH"/>
</dbReference>
<gene>
    <name evidence="12" type="primary">CHI1_3</name>
    <name evidence="12" type="ORF">Hypma_005307</name>
</gene>
<dbReference type="GO" id="GO:0005576">
    <property type="term" value="C:extracellular region"/>
    <property type="evidence" value="ECO:0007669"/>
    <property type="project" value="InterPro"/>
</dbReference>
<keyword evidence="7 9" id="KW-0326">Glycosidase</keyword>
<dbReference type="Gene3D" id="3.10.50.10">
    <property type="match status" value="1"/>
</dbReference>
<protein>
    <recommendedName>
        <fullName evidence="3">chitinase</fullName>
        <ecNumber evidence="3">3.2.1.14</ecNumber>
    </recommendedName>
</protein>
<evidence type="ECO:0000256" key="10">
    <source>
        <dbReference type="SAM" id="MobiDB-lite"/>
    </source>
</evidence>
<feature type="compositionally biased region" description="Low complexity" evidence="10">
    <location>
        <begin position="462"/>
        <end position="473"/>
    </location>
</feature>
<dbReference type="Pfam" id="PF02839">
    <property type="entry name" value="CBM_5_12"/>
    <property type="match status" value="1"/>
</dbReference>
<dbReference type="CDD" id="cd06548">
    <property type="entry name" value="GH18_chitinase"/>
    <property type="match status" value="1"/>
</dbReference>
<sequence length="525" mass="56820">MAAQSSFRRLLLLATVTFTVFIAVGGTQIMRRPSNYKSPARTFPLEKNPKINRVDKREVSGNHETIEPRATGKVSFAYFTNWGIYGANFQPTDIVDSTLTHILYSFADVNPSTGSIFLTDSYADQEKHFAGDSWSETGNNLYGNLKQLYLLKLKRRNLKVLLSIGGWTYSQAGHFNFVTSSSSRATFVTSAVQLVEDYGFDGVDLDFEFPANDAQGQGLADLFTALRTAFDQLAARKGDTVPYELSAAVSAGPANYQYLKVPQLNKALTYWNLMAYDYAGSWLSFADHQANLYGGARTGFNTDNAVKWYTANGATPSKITLGMPLYGRAFENTAGIGQPYSGIGPGTIEAGVYSYKALPIAGAQVFESSSEGASYSYDSAKKELVSYDTPNIVKQKTQYINSKGLGGSMFWELSTDKVGSTSLVGTSVALLGTLDQTQNHIKFPSSKWDNLRNNFGGGGSGTTSAPPTTTTTPSGSCSGIAAWTSTTVYVGGQQATYAGHLWTAKWWTQGETPGAADVWTDARAC</sequence>
<dbReference type="InterPro" id="IPR029070">
    <property type="entry name" value="Chitinase_insertion_sf"/>
</dbReference>
<dbReference type="GO" id="GO:0006032">
    <property type="term" value="P:chitin catabolic process"/>
    <property type="evidence" value="ECO:0007669"/>
    <property type="project" value="UniProtKB-KW"/>
</dbReference>
<dbReference type="PROSITE" id="PS51910">
    <property type="entry name" value="GH18_2"/>
    <property type="match status" value="1"/>
</dbReference>
<dbReference type="Pfam" id="PF00704">
    <property type="entry name" value="Glyco_hydro_18"/>
    <property type="match status" value="1"/>
</dbReference>
<feature type="region of interest" description="Disordered" evidence="10">
    <location>
        <begin position="454"/>
        <end position="473"/>
    </location>
</feature>
<evidence type="ECO:0000313" key="13">
    <source>
        <dbReference type="Proteomes" id="UP000076154"/>
    </source>
</evidence>
<dbReference type="STRING" id="39966.A0A369JWX5"/>
<keyword evidence="5" id="KW-0146">Chitin degradation</keyword>
<dbReference type="CDD" id="cd12215">
    <property type="entry name" value="ChiC_BD"/>
    <property type="match status" value="1"/>
</dbReference>
<dbReference type="InterPro" id="IPR003610">
    <property type="entry name" value="CBM5/12"/>
</dbReference>
<dbReference type="GO" id="GO:0008061">
    <property type="term" value="F:chitin binding"/>
    <property type="evidence" value="ECO:0007669"/>
    <property type="project" value="InterPro"/>
</dbReference>
<dbReference type="InterPro" id="IPR036573">
    <property type="entry name" value="CBM_sf_5/12"/>
</dbReference>
<dbReference type="EMBL" id="LUEZ02000023">
    <property type="protein sequence ID" value="RDB26841.1"/>
    <property type="molecule type" value="Genomic_DNA"/>
</dbReference>
<proteinExistence type="inferred from homology"/>
<dbReference type="GO" id="GO:0030246">
    <property type="term" value="F:carbohydrate binding"/>
    <property type="evidence" value="ECO:0007669"/>
    <property type="project" value="InterPro"/>
</dbReference>
<dbReference type="SMART" id="SM00636">
    <property type="entry name" value="Glyco_18"/>
    <property type="match status" value="1"/>
</dbReference>
<dbReference type="PROSITE" id="PS01095">
    <property type="entry name" value="GH18_1"/>
    <property type="match status" value="1"/>
</dbReference>
<dbReference type="InParanoid" id="A0A369JWX5"/>
<accession>A0A369JWX5</accession>
<dbReference type="PANTHER" id="PTHR11177:SF317">
    <property type="entry name" value="CHITINASE 12-RELATED"/>
    <property type="match status" value="1"/>
</dbReference>
<organism evidence="12 13">
    <name type="scientific">Hypsizygus marmoreus</name>
    <name type="common">White beech mushroom</name>
    <name type="synonym">Agaricus marmoreus</name>
    <dbReference type="NCBI Taxonomy" id="39966"/>
    <lineage>
        <taxon>Eukaryota</taxon>
        <taxon>Fungi</taxon>
        <taxon>Dikarya</taxon>
        <taxon>Basidiomycota</taxon>
        <taxon>Agaricomycotina</taxon>
        <taxon>Agaricomycetes</taxon>
        <taxon>Agaricomycetidae</taxon>
        <taxon>Agaricales</taxon>
        <taxon>Tricholomatineae</taxon>
        <taxon>Lyophyllaceae</taxon>
        <taxon>Hypsizygus</taxon>
    </lineage>
</organism>
<evidence type="ECO:0000313" key="12">
    <source>
        <dbReference type="EMBL" id="RDB26841.1"/>
    </source>
</evidence>
<dbReference type="InterPro" id="IPR011583">
    <property type="entry name" value="Chitinase_II/V-like_cat"/>
</dbReference>
<dbReference type="Gene3D" id="3.20.20.80">
    <property type="entry name" value="Glycosidases"/>
    <property type="match status" value="1"/>
</dbReference>
<dbReference type="InterPro" id="IPR001579">
    <property type="entry name" value="Glyco_hydro_18_chit_AS"/>
</dbReference>
<evidence type="ECO:0000256" key="9">
    <source>
        <dbReference type="RuleBase" id="RU000489"/>
    </source>
</evidence>
<dbReference type="AlphaFoldDB" id="A0A369JWX5"/>
<dbReference type="SUPFAM" id="SSF51445">
    <property type="entry name" value="(Trans)glycosidases"/>
    <property type="match status" value="1"/>
</dbReference>
<dbReference type="InterPro" id="IPR050314">
    <property type="entry name" value="Glycosyl_Hydrlase_18"/>
</dbReference>
<evidence type="ECO:0000256" key="2">
    <source>
        <dbReference type="ARBA" id="ARBA00008682"/>
    </source>
</evidence>
<comment type="similarity">
    <text evidence="2">Belongs to the glycosyl hydrolase 18 family. Chitinase class V subfamily.</text>
</comment>
<dbReference type="SUPFAM" id="SSF54556">
    <property type="entry name" value="Chitinase insertion domain"/>
    <property type="match status" value="1"/>
</dbReference>
<keyword evidence="8" id="KW-0624">Polysaccharide degradation</keyword>
<dbReference type="Proteomes" id="UP000076154">
    <property type="component" value="Unassembled WGS sequence"/>
</dbReference>
<reference evidence="12" key="1">
    <citation type="submission" date="2018-04" db="EMBL/GenBank/DDBJ databases">
        <title>Whole genome sequencing of Hypsizygus marmoreus.</title>
        <authorList>
            <person name="Choi I.-G."/>
            <person name="Min B."/>
            <person name="Kim J.-G."/>
            <person name="Kim S."/>
            <person name="Oh Y.-L."/>
            <person name="Kong W.-S."/>
            <person name="Park H."/>
            <person name="Jeong J."/>
            <person name="Song E.-S."/>
        </authorList>
    </citation>
    <scope>NUCLEOTIDE SEQUENCE [LARGE SCALE GENOMIC DNA]</scope>
    <source>
        <strain evidence="12">51987-8</strain>
    </source>
</reference>
<dbReference type="FunFam" id="3.10.50.10:FF:000005">
    <property type="entry name" value="Endochitinase B1"/>
    <property type="match status" value="1"/>
</dbReference>
<dbReference type="GO" id="GO:0000272">
    <property type="term" value="P:polysaccharide catabolic process"/>
    <property type="evidence" value="ECO:0007669"/>
    <property type="project" value="UniProtKB-KW"/>
</dbReference>
<comment type="caution">
    <text evidence="12">The sequence shown here is derived from an EMBL/GenBank/DDBJ whole genome shotgun (WGS) entry which is preliminary data.</text>
</comment>
<dbReference type="InterPro" id="IPR001223">
    <property type="entry name" value="Glyco_hydro18_cat"/>
</dbReference>
<dbReference type="PANTHER" id="PTHR11177">
    <property type="entry name" value="CHITINASE"/>
    <property type="match status" value="1"/>
</dbReference>
<dbReference type="SMART" id="SM00495">
    <property type="entry name" value="ChtBD3"/>
    <property type="match status" value="1"/>
</dbReference>
<evidence type="ECO:0000256" key="4">
    <source>
        <dbReference type="ARBA" id="ARBA00022801"/>
    </source>
</evidence>
<dbReference type="OrthoDB" id="76388at2759"/>
<dbReference type="Gene3D" id="2.10.10.20">
    <property type="entry name" value="Carbohydrate-binding module superfamily 5/12"/>
    <property type="match status" value="1"/>
</dbReference>
<comment type="catalytic activity">
    <reaction evidence="1">
        <text>Random endo-hydrolysis of N-acetyl-beta-D-glucosaminide (1-&gt;4)-beta-linkages in chitin and chitodextrins.</text>
        <dbReference type="EC" id="3.2.1.14"/>
    </reaction>
</comment>
<keyword evidence="13" id="KW-1185">Reference proteome</keyword>
<keyword evidence="4 9" id="KW-0378">Hydrolase</keyword>
<feature type="domain" description="GH18" evidence="11">
    <location>
        <begin position="73"/>
        <end position="434"/>
    </location>
</feature>
<dbReference type="SUPFAM" id="SSF51055">
    <property type="entry name" value="Carbohydrate binding domain"/>
    <property type="match status" value="1"/>
</dbReference>
<evidence type="ECO:0000256" key="7">
    <source>
        <dbReference type="ARBA" id="ARBA00023295"/>
    </source>
</evidence>
<evidence type="ECO:0000256" key="6">
    <source>
        <dbReference type="ARBA" id="ARBA00023277"/>
    </source>
</evidence>
<evidence type="ECO:0000256" key="8">
    <source>
        <dbReference type="ARBA" id="ARBA00023326"/>
    </source>
</evidence>